<gene>
    <name evidence="8" type="primary">panB</name>
    <name evidence="8" type="ORF">GCM10008024_33370</name>
    <name evidence="9" type="ORF">SAMN05444006_11941</name>
</gene>
<evidence type="ECO:0000256" key="3">
    <source>
        <dbReference type="ARBA" id="ARBA00012618"/>
    </source>
</evidence>
<evidence type="ECO:0000313" key="11">
    <source>
        <dbReference type="Proteomes" id="UP000634647"/>
    </source>
</evidence>
<evidence type="ECO:0000256" key="7">
    <source>
        <dbReference type="PIRSR" id="PIRSR000388-3"/>
    </source>
</evidence>
<evidence type="ECO:0000313" key="10">
    <source>
        <dbReference type="Proteomes" id="UP000199541"/>
    </source>
</evidence>
<keyword evidence="10" id="KW-1185">Reference proteome</keyword>
<dbReference type="EMBL" id="FNOB01000019">
    <property type="protein sequence ID" value="SDX53606.1"/>
    <property type="molecule type" value="Genomic_DNA"/>
</dbReference>
<keyword evidence="4" id="KW-0566">Pantothenate biosynthesis</keyword>
<comment type="caution">
    <text evidence="8">The sequence shown here is derived from an EMBL/GenBank/DDBJ whole genome shotgun (WGS) entry which is preliminary data.</text>
</comment>
<keyword evidence="7" id="KW-0460">Magnesium</keyword>
<protein>
    <recommendedName>
        <fullName evidence="3">3-methyl-2-oxobutanoate hydroxymethyltransferase</fullName>
        <ecNumber evidence="3">2.1.2.11</ecNumber>
    </recommendedName>
</protein>
<comment type="subunit">
    <text evidence="2">Homodecamer; pentamer of dimers.</text>
</comment>
<name>A0AAN4UV07_9RHOB</name>
<dbReference type="Gene3D" id="3.20.20.60">
    <property type="entry name" value="Phosphoenolpyruvate-binding domains"/>
    <property type="match status" value="1"/>
</dbReference>
<dbReference type="PANTHER" id="PTHR20881">
    <property type="entry name" value="3-METHYL-2-OXOBUTANOATE HYDROXYMETHYLTRANSFERASE"/>
    <property type="match status" value="1"/>
</dbReference>
<evidence type="ECO:0000313" key="9">
    <source>
        <dbReference type="EMBL" id="SDX53606.1"/>
    </source>
</evidence>
<dbReference type="InterPro" id="IPR003700">
    <property type="entry name" value="Pantoate_hydroxy_MeTrfase"/>
</dbReference>
<dbReference type="GO" id="GO:0003864">
    <property type="term" value="F:3-methyl-2-oxobutanoate hydroxymethyltransferase activity"/>
    <property type="evidence" value="ECO:0007669"/>
    <property type="project" value="UniProtKB-EC"/>
</dbReference>
<evidence type="ECO:0000256" key="2">
    <source>
        <dbReference type="ARBA" id="ARBA00011424"/>
    </source>
</evidence>
<keyword evidence="7" id="KW-0479">Metal-binding</keyword>
<feature type="binding site" evidence="7">
    <location>
        <position position="88"/>
    </location>
    <ligand>
        <name>Mg(2+)</name>
        <dbReference type="ChEBI" id="CHEBI:18420"/>
    </ligand>
</feature>
<dbReference type="GO" id="GO:0015940">
    <property type="term" value="P:pantothenate biosynthetic process"/>
    <property type="evidence" value="ECO:0007669"/>
    <property type="project" value="UniProtKB-KW"/>
</dbReference>
<reference evidence="8" key="1">
    <citation type="journal article" date="2014" name="Int. J. Syst. Evol. Microbiol.">
        <title>Complete genome sequence of Corynebacterium casei LMG S-19264T (=DSM 44701T), isolated from a smear-ripened cheese.</title>
        <authorList>
            <consortium name="US DOE Joint Genome Institute (JGI-PGF)"/>
            <person name="Walter F."/>
            <person name="Albersmeier A."/>
            <person name="Kalinowski J."/>
            <person name="Ruckert C."/>
        </authorList>
    </citation>
    <scope>NUCLEOTIDE SEQUENCE</scope>
    <source>
        <strain evidence="8">CGMCC 1.10859</strain>
    </source>
</reference>
<organism evidence="8 11">
    <name type="scientific">Allgaiera indica</name>
    <dbReference type="NCBI Taxonomy" id="765699"/>
    <lineage>
        <taxon>Bacteria</taxon>
        <taxon>Pseudomonadati</taxon>
        <taxon>Pseudomonadota</taxon>
        <taxon>Alphaproteobacteria</taxon>
        <taxon>Rhodobacterales</taxon>
        <taxon>Paracoccaceae</taxon>
        <taxon>Allgaiera</taxon>
    </lineage>
</organism>
<dbReference type="InterPro" id="IPR015813">
    <property type="entry name" value="Pyrv/PenolPyrv_kinase-like_dom"/>
</dbReference>
<feature type="binding site" evidence="7">
    <location>
        <position position="49"/>
    </location>
    <ligand>
        <name>Mg(2+)</name>
        <dbReference type="ChEBI" id="CHEBI:18420"/>
    </ligand>
</feature>
<dbReference type="PANTHER" id="PTHR20881:SF0">
    <property type="entry name" value="3-METHYL-2-OXOBUTANOATE HYDROXYMETHYLTRANSFERASE"/>
    <property type="match status" value="1"/>
</dbReference>
<feature type="active site" description="Proton acceptor" evidence="6">
    <location>
        <position position="186"/>
    </location>
</feature>
<dbReference type="Proteomes" id="UP000199541">
    <property type="component" value="Unassembled WGS sequence"/>
</dbReference>
<dbReference type="InterPro" id="IPR040442">
    <property type="entry name" value="Pyrv_kinase-like_dom_sf"/>
</dbReference>
<dbReference type="EC" id="2.1.2.11" evidence="3"/>
<dbReference type="GO" id="GO:0005737">
    <property type="term" value="C:cytoplasm"/>
    <property type="evidence" value="ECO:0007669"/>
    <property type="project" value="TreeGrafter"/>
</dbReference>
<dbReference type="GO" id="GO:0000287">
    <property type="term" value="F:magnesium ion binding"/>
    <property type="evidence" value="ECO:0007669"/>
    <property type="project" value="TreeGrafter"/>
</dbReference>
<evidence type="ECO:0000256" key="6">
    <source>
        <dbReference type="PIRSR" id="PIRSR000388-1"/>
    </source>
</evidence>
<reference evidence="9 10" key="2">
    <citation type="submission" date="2016-10" db="EMBL/GenBank/DDBJ databases">
        <authorList>
            <person name="Varghese N."/>
            <person name="Submissions S."/>
        </authorList>
    </citation>
    <scope>NUCLEOTIDE SEQUENCE [LARGE SCALE GENOMIC DNA]</scope>
    <source>
        <strain evidence="9 10">DSM 24802</strain>
    </source>
</reference>
<dbReference type="AlphaFoldDB" id="A0AAN4UV07"/>
<evidence type="ECO:0000256" key="4">
    <source>
        <dbReference type="ARBA" id="ARBA00022655"/>
    </source>
</evidence>
<keyword evidence="5" id="KW-0808">Transferase</keyword>
<evidence type="ECO:0000256" key="1">
    <source>
        <dbReference type="ARBA" id="ARBA00008676"/>
    </source>
</evidence>
<dbReference type="EMBL" id="BNAB01000019">
    <property type="protein sequence ID" value="GHE04820.1"/>
    <property type="molecule type" value="Genomic_DNA"/>
</dbReference>
<accession>A0AAN4UV07</accession>
<dbReference type="Pfam" id="PF02548">
    <property type="entry name" value="Pantoate_transf"/>
    <property type="match status" value="1"/>
</dbReference>
<dbReference type="RefSeq" id="WP_092164138.1">
    <property type="nucleotide sequence ID" value="NZ_BNAB01000019.1"/>
</dbReference>
<proteinExistence type="inferred from homology"/>
<dbReference type="PIRSF" id="PIRSF000388">
    <property type="entry name" value="Pantoate_hydroxy_MeTrfase"/>
    <property type="match status" value="1"/>
</dbReference>
<dbReference type="Proteomes" id="UP000634647">
    <property type="component" value="Unassembled WGS sequence"/>
</dbReference>
<sequence length="245" mass="25053">MSVTAPSHAPAPAEIRFRKGRRPLVCVTAYTTPVARIADQHCDVVIIDDGVGPALHGLSSPMATSLGMMRLHGRAVVRGLSHAMPVIDLPFGSYQESPRRAFRSAVALMADTGAMAVKLRGGAVMAETIAFLSARGIPVMAHVGGASRADRSASDTAVIGPGEEAVRIAADALAVAEAGAFALVLESLSAPLAAAISAEVEIPAIGYGVPATCDGQLRDADALLGPLDSGKIAAFAKEVRSPPTE</sequence>
<comment type="cofactor">
    <cofactor evidence="7">
        <name>Mg(2+)</name>
        <dbReference type="ChEBI" id="CHEBI:18420"/>
    </cofactor>
    <text evidence="7">Binds 1 Mg(2+) ion per subunit.</text>
</comment>
<comment type="similarity">
    <text evidence="1">Belongs to the PanB family.</text>
</comment>
<evidence type="ECO:0000313" key="8">
    <source>
        <dbReference type="EMBL" id="GHE04820.1"/>
    </source>
</evidence>
<reference evidence="8" key="3">
    <citation type="submission" date="2023-06" db="EMBL/GenBank/DDBJ databases">
        <authorList>
            <person name="Sun Q."/>
            <person name="Zhou Y."/>
        </authorList>
    </citation>
    <scope>NUCLEOTIDE SEQUENCE</scope>
    <source>
        <strain evidence="8">CGMCC 1.10859</strain>
    </source>
</reference>
<dbReference type="SUPFAM" id="SSF51621">
    <property type="entry name" value="Phosphoenolpyruvate/pyruvate domain"/>
    <property type="match status" value="1"/>
</dbReference>
<evidence type="ECO:0000256" key="5">
    <source>
        <dbReference type="ARBA" id="ARBA00022679"/>
    </source>
</evidence>